<keyword evidence="2" id="KW-0805">Transcription regulation</keyword>
<dbReference type="InterPro" id="IPR016032">
    <property type="entry name" value="Sig_transdc_resp-reg_C-effctor"/>
</dbReference>
<evidence type="ECO:0000256" key="1">
    <source>
        <dbReference type="ARBA" id="ARBA00005820"/>
    </source>
</evidence>
<protein>
    <submittedName>
        <fullName evidence="7">Winged helix-turn-helix domain-containing protein</fullName>
    </submittedName>
</protein>
<feature type="domain" description="OmpR/PhoB-type" evidence="6">
    <location>
        <begin position="1"/>
        <end position="100"/>
    </location>
</feature>
<keyword evidence="8" id="KW-1185">Reference proteome</keyword>
<dbReference type="InterPro" id="IPR051677">
    <property type="entry name" value="AfsR-DnrI-RedD_regulator"/>
</dbReference>
<dbReference type="InterPro" id="IPR005158">
    <property type="entry name" value="BTAD"/>
</dbReference>
<name>A0ABX8D5Y9_9CELL</name>
<evidence type="ECO:0000313" key="8">
    <source>
        <dbReference type="Proteomes" id="UP000677804"/>
    </source>
</evidence>
<dbReference type="SMART" id="SM00862">
    <property type="entry name" value="Trans_reg_C"/>
    <property type="match status" value="1"/>
</dbReference>
<gene>
    <name evidence="7" type="ORF">KG103_02735</name>
</gene>
<sequence length="609" mass="64413">MTAVEVRVLGPVAATADDVDRPLRKPRLREVLGLLVAGHGRTVTTGALVEDLWDGAAPAGAVGAVRTFVGELRRALEPQRAPRTPSQLVVTTPTGYALHLPEHAVDAWRVGAAAAAARAASPTAAAALLTDALAQWRGDAYEEFADRPWAHAERVRLAALRADLTERLADALLATGRAAEAVTLLDPHVAAHPWREDGWRLLATALHRAHRPADALDVLRRGRRTFADDLGLDPGPALVALEQEILDRREHTWSDAGLSALDRRGARARLEASPAVLSSLAVSGDLTTVRAQRLAAVAAAEQLDDPLLSARVIGGLEAPGVWTRSDDEDLARAVVAAAVRTLPRVAGSPHATARLLATIALEDRGTAAREPQAQEAEALARGLGDDRLLCLALSGRSMQRFGRAGLAGDRERIGAELVAAARRAESTTFEICGRIVRLQALCALDRLDEAAAEADAVDALAAAAERPLASTFTDWFRHGFADAPEPAAPAEMPGFSRGIVALSRLTRAVRAGADLPDGDLGPYAPWARPLLLARSGYRDEARRALATAPEPPHDLLLEATWVLLATVARELDEPAVGARAATVLRPAADERAAGSGVIDLGPVRRLLTP</sequence>
<dbReference type="CDD" id="cd15831">
    <property type="entry name" value="BTAD"/>
    <property type="match status" value="1"/>
</dbReference>
<dbReference type="SUPFAM" id="SSF48452">
    <property type="entry name" value="TPR-like"/>
    <property type="match status" value="1"/>
</dbReference>
<keyword evidence="4" id="KW-0804">Transcription</keyword>
<evidence type="ECO:0000256" key="5">
    <source>
        <dbReference type="PROSITE-ProRule" id="PRU01091"/>
    </source>
</evidence>
<dbReference type="PROSITE" id="PS51755">
    <property type="entry name" value="OMPR_PHOB"/>
    <property type="match status" value="1"/>
</dbReference>
<dbReference type="Pfam" id="PF03704">
    <property type="entry name" value="BTAD"/>
    <property type="match status" value="1"/>
</dbReference>
<dbReference type="PANTHER" id="PTHR35807:SF1">
    <property type="entry name" value="TRANSCRIPTIONAL REGULATOR REDD"/>
    <property type="match status" value="1"/>
</dbReference>
<proteinExistence type="inferred from homology"/>
<dbReference type="Proteomes" id="UP000677804">
    <property type="component" value="Chromosome"/>
</dbReference>
<dbReference type="EMBL" id="CP074405">
    <property type="protein sequence ID" value="QVI62871.1"/>
    <property type="molecule type" value="Genomic_DNA"/>
</dbReference>
<dbReference type="InterPro" id="IPR011990">
    <property type="entry name" value="TPR-like_helical_dom_sf"/>
</dbReference>
<dbReference type="Gene3D" id="1.25.40.10">
    <property type="entry name" value="Tetratricopeptide repeat domain"/>
    <property type="match status" value="1"/>
</dbReference>
<reference evidence="7 8" key="1">
    <citation type="submission" date="2021-05" db="EMBL/GenBank/DDBJ databases">
        <title>Novel species in genus Cellulomonas.</title>
        <authorList>
            <person name="Zhang G."/>
        </authorList>
    </citation>
    <scope>NUCLEOTIDE SEQUENCE [LARGE SCALE GENOMIC DNA]</scope>
    <source>
        <strain evidence="8">zg-ZUI222</strain>
    </source>
</reference>
<evidence type="ECO:0000256" key="2">
    <source>
        <dbReference type="ARBA" id="ARBA00023015"/>
    </source>
</evidence>
<keyword evidence="3 5" id="KW-0238">DNA-binding</keyword>
<comment type="similarity">
    <text evidence="1">Belongs to the AfsR/DnrI/RedD regulatory family.</text>
</comment>
<dbReference type="SMART" id="SM01043">
    <property type="entry name" value="BTAD"/>
    <property type="match status" value="1"/>
</dbReference>
<dbReference type="SUPFAM" id="SSF46894">
    <property type="entry name" value="C-terminal effector domain of the bipartite response regulators"/>
    <property type="match status" value="1"/>
</dbReference>
<evidence type="ECO:0000313" key="7">
    <source>
        <dbReference type="EMBL" id="QVI62871.1"/>
    </source>
</evidence>
<evidence type="ECO:0000256" key="4">
    <source>
        <dbReference type="ARBA" id="ARBA00023163"/>
    </source>
</evidence>
<dbReference type="PANTHER" id="PTHR35807">
    <property type="entry name" value="TRANSCRIPTIONAL REGULATOR REDD-RELATED"/>
    <property type="match status" value="1"/>
</dbReference>
<accession>A0ABX8D5Y9</accession>
<feature type="DNA-binding region" description="OmpR/PhoB-type" evidence="5">
    <location>
        <begin position="1"/>
        <end position="100"/>
    </location>
</feature>
<organism evidence="7 8">
    <name type="scientific">Cellulomonas wangleii</name>
    <dbReference type="NCBI Taxonomy" id="2816956"/>
    <lineage>
        <taxon>Bacteria</taxon>
        <taxon>Bacillati</taxon>
        <taxon>Actinomycetota</taxon>
        <taxon>Actinomycetes</taxon>
        <taxon>Micrococcales</taxon>
        <taxon>Cellulomonadaceae</taxon>
        <taxon>Cellulomonas</taxon>
    </lineage>
</organism>
<dbReference type="Gene3D" id="1.10.10.10">
    <property type="entry name" value="Winged helix-like DNA-binding domain superfamily/Winged helix DNA-binding domain"/>
    <property type="match status" value="1"/>
</dbReference>
<dbReference type="InterPro" id="IPR036388">
    <property type="entry name" value="WH-like_DNA-bd_sf"/>
</dbReference>
<dbReference type="Pfam" id="PF00486">
    <property type="entry name" value="Trans_reg_C"/>
    <property type="match status" value="1"/>
</dbReference>
<evidence type="ECO:0000256" key="3">
    <source>
        <dbReference type="ARBA" id="ARBA00023125"/>
    </source>
</evidence>
<dbReference type="InterPro" id="IPR001867">
    <property type="entry name" value="OmpR/PhoB-type_DNA-bd"/>
</dbReference>
<dbReference type="RefSeq" id="WP_207340352.1">
    <property type="nucleotide sequence ID" value="NZ_CP074405.1"/>
</dbReference>
<evidence type="ECO:0000259" key="6">
    <source>
        <dbReference type="PROSITE" id="PS51755"/>
    </source>
</evidence>